<sequence>MGYNNIRKNSLKRATIGLALSSIVLSSCAQQKNFVVINPSMSETELVEIAANIVPTPEQLRWQRLELTGFIHFGINTFTGREWGEGKDDPKLFNPTELDARQWVKASKDAGIKQVIITAKHHDGFCLWPTKTTEYSLKNSPWKDGKGDVVREVADACKELGVGFGVYVSPWDRNHPTYGTEAYNDVMVAQLTELLTQYGQVDEVWFDGANGEGPNGKKQVYDFERWYALIRKLQPQAVIAVSGPDVRWVGTETGHGREEEWSVVPVGKKNKTDNGSQTKVDTPPAGDMRGSVLGSRSQLKDGDALKWYPAETDVSIRPGWFYHEAEDKKVKTPAYLKEIYFHSVGRNGVLLLNIPPDKRGLFTDYDVNALKEWRGKLDEIFKENLLKDAKAVGKVKNIKSLLDGNDATHHLFSMKGNDNEIEMDLKGEKTFNVLLLQENISKGQRVEKFILEYWENGQWKKAAEGTTIGFKRLLEFPTITTSKVRLRILSARLQPALAEIGLYLDTTDKK</sequence>
<evidence type="ECO:0000256" key="6">
    <source>
        <dbReference type="SAM" id="MobiDB-lite"/>
    </source>
</evidence>
<dbReference type="InterPro" id="IPR017853">
    <property type="entry name" value="GH"/>
</dbReference>
<dbReference type="GO" id="GO:0004560">
    <property type="term" value="F:alpha-L-fucosidase activity"/>
    <property type="evidence" value="ECO:0007669"/>
    <property type="project" value="InterPro"/>
</dbReference>
<dbReference type="EC" id="3.2.1.51" evidence="2"/>
<dbReference type="EMBL" id="SMFO01000013">
    <property type="protein sequence ID" value="TDE01932.1"/>
    <property type="molecule type" value="Genomic_DNA"/>
</dbReference>
<evidence type="ECO:0000256" key="2">
    <source>
        <dbReference type="ARBA" id="ARBA00012662"/>
    </source>
</evidence>
<feature type="region of interest" description="Disordered" evidence="6">
    <location>
        <begin position="267"/>
        <end position="292"/>
    </location>
</feature>
<dbReference type="RefSeq" id="WP_132112526.1">
    <property type="nucleotide sequence ID" value="NZ_SMFO01000013.1"/>
</dbReference>
<gene>
    <name evidence="10" type="ORF">E0F98_13935</name>
</gene>
<keyword evidence="4" id="KW-0378">Hydrolase</keyword>
<dbReference type="Pfam" id="PF00754">
    <property type="entry name" value="F5_F8_type_C"/>
    <property type="match status" value="1"/>
</dbReference>
<dbReference type="InterPro" id="IPR057739">
    <property type="entry name" value="Glyco_hydro_29_N"/>
</dbReference>
<evidence type="ECO:0000256" key="1">
    <source>
        <dbReference type="ARBA" id="ARBA00007951"/>
    </source>
</evidence>
<dbReference type="Proteomes" id="UP000294597">
    <property type="component" value="Unassembled WGS sequence"/>
</dbReference>
<dbReference type="SUPFAM" id="SSF51445">
    <property type="entry name" value="(Trans)glycosidases"/>
    <property type="match status" value="1"/>
</dbReference>
<dbReference type="InterPro" id="IPR000933">
    <property type="entry name" value="Glyco_hydro_29"/>
</dbReference>
<feature type="domain" description="F5/8 type C" evidence="8">
    <location>
        <begin position="399"/>
        <end position="490"/>
    </location>
</feature>
<comment type="caution">
    <text evidence="10">The sequence shown here is derived from an EMBL/GenBank/DDBJ whole genome shotgun (WGS) entry which is preliminary data.</text>
</comment>
<dbReference type="SUPFAM" id="SSF49785">
    <property type="entry name" value="Galactose-binding domain-like"/>
    <property type="match status" value="1"/>
</dbReference>
<evidence type="ECO:0000256" key="4">
    <source>
        <dbReference type="ARBA" id="ARBA00022801"/>
    </source>
</evidence>
<evidence type="ECO:0000256" key="3">
    <source>
        <dbReference type="ARBA" id="ARBA00022729"/>
    </source>
</evidence>
<dbReference type="PANTHER" id="PTHR10030">
    <property type="entry name" value="ALPHA-L-FUCOSIDASE"/>
    <property type="match status" value="1"/>
</dbReference>
<dbReference type="GO" id="GO:0016139">
    <property type="term" value="P:glycoside catabolic process"/>
    <property type="evidence" value="ECO:0007669"/>
    <property type="project" value="TreeGrafter"/>
</dbReference>
<dbReference type="GO" id="GO:0005764">
    <property type="term" value="C:lysosome"/>
    <property type="evidence" value="ECO:0007669"/>
    <property type="project" value="TreeGrafter"/>
</dbReference>
<dbReference type="FunFam" id="3.20.20.80:FF:000052">
    <property type="entry name" value="Putative alpha-L-fucosidase 1"/>
    <property type="match status" value="1"/>
</dbReference>
<reference evidence="10 11" key="1">
    <citation type="submission" date="2019-03" db="EMBL/GenBank/DDBJ databases">
        <title>Flavobacterium TSA-D2 sp. nov., isolated from arctic soil.</title>
        <authorList>
            <person name="Chaudhary D.K."/>
        </authorList>
    </citation>
    <scope>NUCLEOTIDE SEQUENCE [LARGE SCALE GENOMIC DNA]</scope>
    <source>
        <strain evidence="10 11">TSA-D2</strain>
    </source>
</reference>
<keyword evidence="5" id="KW-0326">Glycosidase</keyword>
<dbReference type="Gene3D" id="3.20.20.80">
    <property type="entry name" value="Glycosidases"/>
    <property type="match status" value="1"/>
</dbReference>
<evidence type="ECO:0000256" key="5">
    <source>
        <dbReference type="ARBA" id="ARBA00023295"/>
    </source>
</evidence>
<dbReference type="SMART" id="SM00812">
    <property type="entry name" value="Alpha_L_fucos"/>
    <property type="match status" value="1"/>
</dbReference>
<keyword evidence="11" id="KW-1185">Reference proteome</keyword>
<dbReference type="Pfam" id="PF01120">
    <property type="entry name" value="Alpha_L_fucos"/>
    <property type="match status" value="1"/>
</dbReference>
<dbReference type="InterPro" id="IPR008979">
    <property type="entry name" value="Galactose-bd-like_sf"/>
</dbReference>
<keyword evidence="3 7" id="KW-0732">Signal</keyword>
<comment type="similarity">
    <text evidence="1">Belongs to the glycosyl hydrolase 29 family.</text>
</comment>
<accession>A0A4R5CNE3</accession>
<evidence type="ECO:0000259" key="8">
    <source>
        <dbReference type="Pfam" id="PF00754"/>
    </source>
</evidence>
<dbReference type="PANTHER" id="PTHR10030:SF37">
    <property type="entry name" value="ALPHA-L-FUCOSIDASE-RELATED"/>
    <property type="match status" value="1"/>
</dbReference>
<dbReference type="GO" id="GO:0006004">
    <property type="term" value="P:fucose metabolic process"/>
    <property type="evidence" value="ECO:0007669"/>
    <property type="project" value="TreeGrafter"/>
</dbReference>
<dbReference type="AlphaFoldDB" id="A0A4R5CNE3"/>
<evidence type="ECO:0000313" key="11">
    <source>
        <dbReference type="Proteomes" id="UP000294597"/>
    </source>
</evidence>
<evidence type="ECO:0000256" key="7">
    <source>
        <dbReference type="SAM" id="SignalP"/>
    </source>
</evidence>
<dbReference type="Gene3D" id="2.60.120.260">
    <property type="entry name" value="Galactose-binding domain-like"/>
    <property type="match status" value="1"/>
</dbReference>
<name>A0A4R5CNE3_9FLAO</name>
<evidence type="ECO:0000313" key="10">
    <source>
        <dbReference type="EMBL" id="TDE01932.1"/>
    </source>
</evidence>
<evidence type="ECO:0000259" key="9">
    <source>
        <dbReference type="Pfam" id="PF01120"/>
    </source>
</evidence>
<protein>
    <recommendedName>
        <fullName evidence="2">alpha-L-fucosidase</fullName>
        <ecNumber evidence="2">3.2.1.51</ecNumber>
    </recommendedName>
</protein>
<dbReference type="InterPro" id="IPR000421">
    <property type="entry name" value="FA58C"/>
</dbReference>
<feature type="chain" id="PRO_5020632120" description="alpha-L-fucosidase" evidence="7">
    <location>
        <begin position="30"/>
        <end position="510"/>
    </location>
</feature>
<feature type="signal peptide" evidence="7">
    <location>
        <begin position="1"/>
        <end position="29"/>
    </location>
</feature>
<proteinExistence type="inferred from homology"/>
<organism evidence="10 11">
    <name type="scientific">Flavobacterium hiemivividum</name>
    <dbReference type="NCBI Taxonomy" id="2541734"/>
    <lineage>
        <taxon>Bacteria</taxon>
        <taxon>Pseudomonadati</taxon>
        <taxon>Bacteroidota</taxon>
        <taxon>Flavobacteriia</taxon>
        <taxon>Flavobacteriales</taxon>
        <taxon>Flavobacteriaceae</taxon>
        <taxon>Flavobacterium</taxon>
    </lineage>
</organism>
<dbReference type="PROSITE" id="PS51257">
    <property type="entry name" value="PROKAR_LIPOPROTEIN"/>
    <property type="match status" value="1"/>
</dbReference>
<feature type="domain" description="Glycoside hydrolase family 29 N-terminal" evidence="9">
    <location>
        <begin position="90"/>
        <end position="372"/>
    </location>
</feature>